<keyword evidence="1" id="KW-0472">Membrane</keyword>
<organism evidence="2 3">
    <name type="scientific">Glossina pallidipes</name>
    <name type="common">Tsetse fly</name>
    <dbReference type="NCBI Taxonomy" id="7398"/>
    <lineage>
        <taxon>Eukaryota</taxon>
        <taxon>Metazoa</taxon>
        <taxon>Ecdysozoa</taxon>
        <taxon>Arthropoda</taxon>
        <taxon>Hexapoda</taxon>
        <taxon>Insecta</taxon>
        <taxon>Pterygota</taxon>
        <taxon>Neoptera</taxon>
        <taxon>Endopterygota</taxon>
        <taxon>Diptera</taxon>
        <taxon>Brachycera</taxon>
        <taxon>Muscomorpha</taxon>
        <taxon>Hippoboscoidea</taxon>
        <taxon>Glossinidae</taxon>
        <taxon>Glossina</taxon>
    </lineage>
</organism>
<keyword evidence="3" id="KW-1185">Reference proteome</keyword>
<name>A0A1B0AGR7_GLOPL</name>
<keyword evidence="1" id="KW-0812">Transmembrane</keyword>
<protein>
    <submittedName>
        <fullName evidence="2">Uncharacterized protein</fullName>
    </submittedName>
</protein>
<reference evidence="2" key="2">
    <citation type="submission" date="2020-05" db="UniProtKB">
        <authorList>
            <consortium name="EnsemblMetazoa"/>
        </authorList>
    </citation>
    <scope>IDENTIFICATION</scope>
    <source>
        <strain evidence="2">IAEA</strain>
    </source>
</reference>
<dbReference type="VEuPathDB" id="VectorBase:GPAI045172"/>
<feature type="transmembrane region" description="Helical" evidence="1">
    <location>
        <begin position="20"/>
        <end position="41"/>
    </location>
</feature>
<sequence>MQVTVGVVELFAISNCDNPRLTLLALHSIMYIPNLLFLTTFKAKDAIRMRTALMLKGEKLSSGFSFEILLESQAVAYAMLCVYCNRLSTYVACLSILEEEGVLVECMNKFN</sequence>
<accession>A0A1B0AGR7</accession>
<dbReference type="EnsemblMetazoa" id="GPAI045172-RA">
    <property type="protein sequence ID" value="GPAI045172-PA"/>
    <property type="gene ID" value="GPAI045172"/>
</dbReference>
<reference evidence="3" key="1">
    <citation type="submission" date="2014-03" db="EMBL/GenBank/DDBJ databases">
        <authorList>
            <person name="Aksoy S."/>
            <person name="Warren W."/>
            <person name="Wilson R.K."/>
        </authorList>
    </citation>
    <scope>NUCLEOTIDE SEQUENCE [LARGE SCALE GENOMIC DNA]</scope>
    <source>
        <strain evidence="3">IAEA</strain>
    </source>
</reference>
<proteinExistence type="predicted"/>
<evidence type="ECO:0000313" key="2">
    <source>
        <dbReference type="EnsemblMetazoa" id="GPAI045172-PA"/>
    </source>
</evidence>
<keyword evidence="1" id="KW-1133">Transmembrane helix</keyword>
<dbReference type="AlphaFoldDB" id="A0A1B0AGR7"/>
<dbReference type="Proteomes" id="UP000092445">
    <property type="component" value="Unassembled WGS sequence"/>
</dbReference>
<evidence type="ECO:0000256" key="1">
    <source>
        <dbReference type="SAM" id="Phobius"/>
    </source>
</evidence>
<evidence type="ECO:0000313" key="3">
    <source>
        <dbReference type="Proteomes" id="UP000092445"/>
    </source>
</evidence>